<gene>
    <name evidence="2" type="ORF">DDY73_11625</name>
</gene>
<dbReference type="RefSeq" id="WP_022390284.1">
    <property type="nucleotide sequence ID" value="NZ_CAUAJF010000112.1"/>
</dbReference>
<keyword evidence="1" id="KW-0732">Signal</keyword>
<reference evidence="2 3" key="1">
    <citation type="journal article" date="2018" name="Nat. Biotechnol.">
        <title>A standardized bacterial taxonomy based on genome phylogeny substantially revises the tree of life.</title>
        <authorList>
            <person name="Parks D.H."/>
            <person name="Chuvochina M."/>
            <person name="Waite D.W."/>
            <person name="Rinke C."/>
            <person name="Skarshewski A."/>
            <person name="Chaumeil P.A."/>
            <person name="Hugenholtz P."/>
        </authorList>
    </citation>
    <scope>NUCLEOTIDE SEQUENCE [LARGE SCALE GENOMIC DNA]</scope>
    <source>
        <strain evidence="2">UBA11482</strain>
    </source>
</reference>
<dbReference type="Pfam" id="PF16115">
    <property type="entry name" value="DUF4831"/>
    <property type="match status" value="1"/>
</dbReference>
<dbReference type="Proteomes" id="UP000262954">
    <property type="component" value="Unassembled WGS sequence"/>
</dbReference>
<dbReference type="AlphaFoldDB" id="A0A316R5Q1"/>
<protein>
    <submittedName>
        <fullName evidence="2">DUF4831 domain-containing protein</fullName>
    </submittedName>
</protein>
<feature type="signal peptide" evidence="1">
    <location>
        <begin position="1"/>
        <end position="18"/>
    </location>
</feature>
<name>A0A316R5Q1_9BACT</name>
<accession>A0A316R5Q1</accession>
<comment type="caution">
    <text evidence="2">The sequence shown here is derived from an EMBL/GenBank/DDBJ whole genome shotgun (WGS) entry which is preliminary data.</text>
</comment>
<evidence type="ECO:0000256" key="1">
    <source>
        <dbReference type="SAM" id="SignalP"/>
    </source>
</evidence>
<dbReference type="EMBL" id="DNWC01000151">
    <property type="protein sequence ID" value="HBJ09639.1"/>
    <property type="molecule type" value="Genomic_DNA"/>
</dbReference>
<evidence type="ECO:0000313" key="2">
    <source>
        <dbReference type="EMBL" id="HBJ09639.1"/>
    </source>
</evidence>
<proteinExistence type="predicted"/>
<dbReference type="InterPro" id="IPR032265">
    <property type="entry name" value="DUF4831"/>
</dbReference>
<sequence length="359" mass="39450">MKKGIISLCLLCTISAFAQETTKLTAGKHNEYGLIYSLPKTVFDIEVVATQTIVKAGPYYKYAEKYLGVPVSITEDKSSWKLDKATINSYGIADKDQQYLVQFKSGSTPYMFLNKDGLLLSVNTDPLPDNAISNTQGKKKTASPLENNEYASVLTEEMLISGSTAKMAEVAAKQIYRIRESRMDLSTGDSDQKPADGEALKLMLQQLDEQERNLTALFMGTTQTQTVVKHFTWIPQGETANEVVFRISDISGIVGKTDLSGDPIYINLKITEKGELPVDAKGKVKEMPKGALAYNIPGKAKASLTYNGKNIFYGEFQVAQFGVVFGLAPNMFDNKKAPAHVTFYPETGAIREIGQTSDK</sequence>
<organism evidence="2 3">
    <name type="scientific">Coprobacter fastidiosus</name>
    <dbReference type="NCBI Taxonomy" id="1099853"/>
    <lineage>
        <taxon>Bacteria</taxon>
        <taxon>Pseudomonadati</taxon>
        <taxon>Bacteroidota</taxon>
        <taxon>Bacteroidia</taxon>
        <taxon>Bacteroidales</taxon>
        <taxon>Barnesiellaceae</taxon>
        <taxon>Coprobacter</taxon>
    </lineage>
</organism>
<evidence type="ECO:0000313" key="3">
    <source>
        <dbReference type="Proteomes" id="UP000262954"/>
    </source>
</evidence>
<feature type="chain" id="PRO_5030062745" evidence="1">
    <location>
        <begin position="19"/>
        <end position="359"/>
    </location>
</feature>